<sequence>MRSVILPATHTHQVAATLSPALPGPRVAVACGISTCRGRKILSGVRVKVMDHSEEESTRGRNSFSRGNASGTVPHASASASACGRGGANVKRKAGIDNGQAGSARTSKVGRHLAESVTRERVFGVTADVILREERDDSNMWPNGKAKGRPFGFIKNKVPAKLRPKLAEANLLYLENKLDEALVATQNLLHDCGARSSYEAWLLLANIYKDMGKLRLMINAELMAADLRWGDPDLWATVAQQASTHGMYKEAWDALKGMISASTAGQDQLGHGHRMRAELYVTVPIIYLERTFETNSNASTAAMKSAQYALQREPYSVECAYFLLRADKGIKKPDAKASNESSKWLATLHTALSIVAESVTEMNPGSDLFYSAVELQLELALILGLHMIKERMFTQGTLHLTSQTHILSVRSRAASAQALPGPLFELKAEALRVATSICRSCQVLDSTDALRKMSCLAQSMLTRLESLERDGTVSVLDVRVRFLHNLLLLVAATLCARSDELEGLAELAHRLRETVHCAAYTEPSLLDVGRSPDERNHLQGLPACEAAHFRPLVALITITQYFYRQVSDVTCKDAVAVLLEYVEGCSPQSGTSSELTQSIQTLLSGLASAENESAIRKLLRHVMQNDFFRIVAEADALLPFSRISILDPSCSLLDAEIVSLCQTVANDMLANIMGIARGEVSVFSSANRDGADGSLRGLSENGIKVIELLFLSPFVQACKISAYECVAQQVAALSDPKVGLPSQCAQKGVVMPVVIDRVVYELWTRMGPRSFLELVRWYLVQAEPEVQQRLLAWKDGEEVAAPLRNISARVFALPSPLLAWLLSFAKCAELMLLREDFSSALKSLRDMRGYSAALFPYQAVLLGATTMYLFGSNEGTFDRRFGLHVVQALMAYLDIISSIEKPLGSFPCNVSDRRFLFETGGRAKPNRVASFVLGQVKMLRRHLAEAETIWDALAEDLESEPLVHFFASVCSFALVSADRVTNRNASILRGMRALDRYEEQRQKRHQGGETGGPSLLEKEIEILYNRGRAFQAAGRNDLASHMYMKAMELDISQETCLKQDLRRECAYNLLAISQTNGDGEMSDQLASCLESHLAL</sequence>
<dbReference type="PANTHER" id="PTHR23082">
    <property type="entry name" value="TRANSCRIPTION INITIATION FACTOR IIIC TFIIIC , POLYPEPTIDE 3-RELATED"/>
    <property type="match status" value="1"/>
</dbReference>
<keyword evidence="4" id="KW-1185">Reference proteome</keyword>
<proteinExistence type="predicted"/>
<comment type="caution">
    <text evidence="3">The sequence shown here is derived from an EMBL/GenBank/DDBJ whole genome shotgun (WGS) entry which is preliminary data.</text>
</comment>
<name>A0A5J4YWI3_PORPP</name>
<feature type="repeat" description="TPR" evidence="1">
    <location>
        <begin position="1020"/>
        <end position="1053"/>
    </location>
</feature>
<reference evidence="4" key="1">
    <citation type="journal article" date="2019" name="Nat. Commun.">
        <title>Expansion of phycobilisome linker gene families in mesophilic red algae.</title>
        <authorList>
            <person name="Lee J."/>
            <person name="Kim D."/>
            <person name="Bhattacharya D."/>
            <person name="Yoon H.S."/>
        </authorList>
    </citation>
    <scope>NUCLEOTIDE SEQUENCE [LARGE SCALE GENOMIC DNA]</scope>
    <source>
        <strain evidence="4">CCMP 1328</strain>
    </source>
</reference>
<evidence type="ECO:0000256" key="1">
    <source>
        <dbReference type="PROSITE-ProRule" id="PRU00339"/>
    </source>
</evidence>
<evidence type="ECO:0000256" key="2">
    <source>
        <dbReference type="SAM" id="MobiDB-lite"/>
    </source>
</evidence>
<dbReference type="InterPro" id="IPR019734">
    <property type="entry name" value="TPR_rpt"/>
</dbReference>
<feature type="region of interest" description="Disordered" evidence="2">
    <location>
        <begin position="51"/>
        <end position="112"/>
    </location>
</feature>
<protein>
    <submittedName>
        <fullName evidence="3">General transcription factor 3C polypeptide 3</fullName>
    </submittedName>
</protein>
<keyword evidence="1" id="KW-0802">TPR repeat</keyword>
<organism evidence="3 4">
    <name type="scientific">Porphyridium purpureum</name>
    <name type="common">Red alga</name>
    <name type="synonym">Porphyridium cruentum</name>
    <dbReference type="NCBI Taxonomy" id="35688"/>
    <lineage>
        <taxon>Eukaryota</taxon>
        <taxon>Rhodophyta</taxon>
        <taxon>Bangiophyceae</taxon>
        <taxon>Porphyridiales</taxon>
        <taxon>Porphyridiaceae</taxon>
        <taxon>Porphyridium</taxon>
    </lineage>
</organism>
<feature type="compositionally biased region" description="Polar residues" evidence="2">
    <location>
        <begin position="60"/>
        <end position="71"/>
    </location>
</feature>
<gene>
    <name evidence="3" type="ORF">FVE85_2104</name>
</gene>
<dbReference type="PANTHER" id="PTHR23082:SF0">
    <property type="entry name" value="GENERAL TRANSCRIPTION FACTOR 3C POLYPEPTIDE 3"/>
    <property type="match status" value="1"/>
</dbReference>
<dbReference type="PROSITE" id="PS50005">
    <property type="entry name" value="TPR"/>
    <property type="match status" value="1"/>
</dbReference>
<dbReference type="GO" id="GO:0006383">
    <property type="term" value="P:transcription by RNA polymerase III"/>
    <property type="evidence" value="ECO:0007669"/>
    <property type="project" value="InterPro"/>
</dbReference>
<evidence type="ECO:0000313" key="3">
    <source>
        <dbReference type="EMBL" id="KAA8495949.1"/>
    </source>
</evidence>
<dbReference type="InterPro" id="IPR039340">
    <property type="entry name" value="Tfc4/TFIIIC-102/Sfc4"/>
</dbReference>
<dbReference type="GO" id="GO:0000127">
    <property type="term" value="C:transcription factor TFIIIC complex"/>
    <property type="evidence" value="ECO:0007669"/>
    <property type="project" value="TreeGrafter"/>
</dbReference>
<evidence type="ECO:0000313" key="4">
    <source>
        <dbReference type="Proteomes" id="UP000324585"/>
    </source>
</evidence>
<dbReference type="OrthoDB" id="9991317at2759"/>
<dbReference type="SUPFAM" id="SSF48452">
    <property type="entry name" value="TPR-like"/>
    <property type="match status" value="1"/>
</dbReference>
<dbReference type="AlphaFoldDB" id="A0A5J4YWI3"/>
<accession>A0A5J4YWI3</accession>
<dbReference type="InterPro" id="IPR011990">
    <property type="entry name" value="TPR-like_helical_dom_sf"/>
</dbReference>
<dbReference type="Proteomes" id="UP000324585">
    <property type="component" value="Unassembled WGS sequence"/>
</dbReference>
<dbReference type="EMBL" id="VRMN01000003">
    <property type="protein sequence ID" value="KAA8495949.1"/>
    <property type="molecule type" value="Genomic_DNA"/>
</dbReference>